<dbReference type="GO" id="GO:0004617">
    <property type="term" value="F:phosphoglycerate dehydrogenase activity"/>
    <property type="evidence" value="ECO:0007669"/>
    <property type="project" value="UniProtKB-ARBA"/>
</dbReference>
<dbReference type="InterPro" id="IPR036291">
    <property type="entry name" value="NAD(P)-bd_dom_sf"/>
</dbReference>
<dbReference type="OrthoDB" id="9793626at2"/>
<dbReference type="KEGG" id="sbf:JCM31447_25210"/>
<dbReference type="RefSeq" id="WP_130611116.1">
    <property type="nucleotide sequence ID" value="NZ_AP019368.1"/>
</dbReference>
<dbReference type="CDD" id="cd12172">
    <property type="entry name" value="PGDH_like_2"/>
    <property type="match status" value="1"/>
</dbReference>
<dbReference type="AlphaFoldDB" id="A0A4P2VPA9"/>
<evidence type="ECO:0000256" key="1">
    <source>
        <dbReference type="ARBA" id="ARBA00005854"/>
    </source>
</evidence>
<dbReference type="Pfam" id="PF02826">
    <property type="entry name" value="2-Hacid_dh_C"/>
    <property type="match status" value="1"/>
</dbReference>
<proteinExistence type="inferred from homology"/>
<evidence type="ECO:0000259" key="6">
    <source>
        <dbReference type="Pfam" id="PF02826"/>
    </source>
</evidence>
<dbReference type="InterPro" id="IPR006139">
    <property type="entry name" value="D-isomer_2_OHA_DH_cat_dom"/>
</dbReference>
<organism evidence="7 8">
    <name type="scientific">Fluviispira sanaruensis</name>
    <dbReference type="NCBI Taxonomy" id="2493639"/>
    <lineage>
        <taxon>Bacteria</taxon>
        <taxon>Pseudomonadati</taxon>
        <taxon>Bdellovibrionota</taxon>
        <taxon>Oligoflexia</taxon>
        <taxon>Silvanigrellales</taxon>
        <taxon>Silvanigrellaceae</taxon>
        <taxon>Fluviispira</taxon>
    </lineage>
</organism>
<accession>A0A4P2VPA9</accession>
<evidence type="ECO:0000259" key="5">
    <source>
        <dbReference type="Pfam" id="PF00389"/>
    </source>
</evidence>
<dbReference type="PROSITE" id="PS00670">
    <property type="entry name" value="D_2_HYDROXYACID_DH_2"/>
    <property type="match status" value="1"/>
</dbReference>
<evidence type="ECO:0000256" key="2">
    <source>
        <dbReference type="ARBA" id="ARBA00023002"/>
    </source>
</evidence>
<dbReference type="PANTHER" id="PTHR42789">
    <property type="entry name" value="D-ISOMER SPECIFIC 2-HYDROXYACID DEHYDROGENASE FAMILY PROTEIN (AFU_ORTHOLOGUE AFUA_6G10090)"/>
    <property type="match status" value="1"/>
</dbReference>
<name>A0A4P2VPA9_FLUSA</name>
<dbReference type="GO" id="GO:0047545">
    <property type="term" value="F:(S)-2-hydroxyglutarate dehydrogenase activity"/>
    <property type="evidence" value="ECO:0007669"/>
    <property type="project" value="UniProtKB-ARBA"/>
</dbReference>
<evidence type="ECO:0000256" key="3">
    <source>
        <dbReference type="ARBA" id="ARBA00023027"/>
    </source>
</evidence>
<dbReference type="SUPFAM" id="SSF52283">
    <property type="entry name" value="Formate/glycerate dehydrogenase catalytic domain-like"/>
    <property type="match status" value="1"/>
</dbReference>
<keyword evidence="2 4" id="KW-0560">Oxidoreductase</keyword>
<dbReference type="GO" id="GO:0006564">
    <property type="term" value="P:L-serine biosynthetic process"/>
    <property type="evidence" value="ECO:0007669"/>
    <property type="project" value="UniProtKB-ARBA"/>
</dbReference>
<sequence>MNVINKIAVASRSFSRNELLRVEILKKYKDIKFNDEGKSLCGTDLINFLNGHDKAIIALERIDDYVLSKLPDLKVISKYGVGLNNLDFHSLAKFNINLGWIKGVNRRSVAELALSFALLLIRKSYEANIILKSMNWQQIVGYQLTGKVFGIIGCGCIGQDLIKLLKPFDCDIICYDILDELKNKVNNARFVSLEELLTCSDIISLHIPYSEKNHNFIDAKKLNLMKKTSIFINTSRGNLVDEAYLKEMLLSKKLLAAGFDVFAQEPFYESELLHLPNFFATPHIGGSSMEAIWAMGMAAIEGLEKNYSVDTFQSEWFI</sequence>
<dbReference type="PROSITE" id="PS00671">
    <property type="entry name" value="D_2_HYDROXYACID_DH_3"/>
    <property type="match status" value="1"/>
</dbReference>
<feature type="domain" description="D-isomer specific 2-hydroxyacid dehydrogenase NAD-binding" evidence="6">
    <location>
        <begin position="115"/>
        <end position="285"/>
    </location>
</feature>
<dbReference type="SUPFAM" id="SSF51735">
    <property type="entry name" value="NAD(P)-binding Rossmann-fold domains"/>
    <property type="match status" value="1"/>
</dbReference>
<dbReference type="Gene3D" id="3.40.50.720">
    <property type="entry name" value="NAD(P)-binding Rossmann-like Domain"/>
    <property type="match status" value="2"/>
</dbReference>
<feature type="domain" description="D-isomer specific 2-hydroxyacid dehydrogenase catalytic" evidence="5">
    <location>
        <begin position="22"/>
        <end position="305"/>
    </location>
</feature>
<evidence type="ECO:0000313" key="8">
    <source>
        <dbReference type="Proteomes" id="UP000291236"/>
    </source>
</evidence>
<dbReference type="EMBL" id="AP019368">
    <property type="protein sequence ID" value="BBH54064.1"/>
    <property type="molecule type" value="Genomic_DNA"/>
</dbReference>
<keyword evidence="8" id="KW-1185">Reference proteome</keyword>
<dbReference type="Proteomes" id="UP000291236">
    <property type="component" value="Chromosome"/>
</dbReference>
<dbReference type="InterPro" id="IPR029753">
    <property type="entry name" value="D-isomer_DH_CS"/>
</dbReference>
<comment type="similarity">
    <text evidence="1 4">Belongs to the D-isomer specific 2-hydroxyacid dehydrogenase family.</text>
</comment>
<dbReference type="Pfam" id="PF00389">
    <property type="entry name" value="2-Hacid_dh"/>
    <property type="match status" value="1"/>
</dbReference>
<gene>
    <name evidence="7" type="ORF">JCM31447_25210</name>
</gene>
<protein>
    <submittedName>
        <fullName evidence="7">Phosphoglycerate dehydrogenase-like oxidoreductase</fullName>
    </submittedName>
</protein>
<dbReference type="InterPro" id="IPR050857">
    <property type="entry name" value="D-2-hydroxyacid_DH"/>
</dbReference>
<evidence type="ECO:0000313" key="7">
    <source>
        <dbReference type="EMBL" id="BBH54064.1"/>
    </source>
</evidence>
<dbReference type="GO" id="GO:0051287">
    <property type="term" value="F:NAD binding"/>
    <property type="evidence" value="ECO:0007669"/>
    <property type="project" value="InterPro"/>
</dbReference>
<keyword evidence="3" id="KW-0520">NAD</keyword>
<dbReference type="InterPro" id="IPR006140">
    <property type="entry name" value="D-isomer_DH_NAD-bd"/>
</dbReference>
<dbReference type="FunFam" id="3.40.50.720:FF:000041">
    <property type="entry name" value="D-3-phosphoglycerate dehydrogenase"/>
    <property type="match status" value="1"/>
</dbReference>
<evidence type="ECO:0000256" key="4">
    <source>
        <dbReference type="RuleBase" id="RU003719"/>
    </source>
</evidence>
<dbReference type="PANTHER" id="PTHR42789:SF1">
    <property type="entry name" value="D-ISOMER SPECIFIC 2-HYDROXYACID DEHYDROGENASE FAMILY PROTEIN (AFU_ORTHOLOGUE AFUA_6G10090)"/>
    <property type="match status" value="1"/>
</dbReference>
<reference evidence="7 8" key="1">
    <citation type="submission" date="2018-12" db="EMBL/GenBank/DDBJ databases">
        <title>Rubrispira sanarue gen. nov., sp., nov., a member of the order Silvanigrellales, isolated from a brackish lake in Hamamatsu Japan.</title>
        <authorList>
            <person name="Maejima Y."/>
            <person name="Iino T."/>
            <person name="Muraguchi Y."/>
            <person name="Fukuda K."/>
            <person name="Nojiri H."/>
            <person name="Ohkuma M."/>
            <person name="Moriuchi R."/>
            <person name="Dohra H."/>
            <person name="Kimbara K."/>
            <person name="Shintani M."/>
        </authorList>
    </citation>
    <scope>NUCLEOTIDE SEQUENCE [LARGE SCALE GENOMIC DNA]</scope>
    <source>
        <strain evidence="7 8">RF1110005</strain>
    </source>
</reference>